<name>A0ABD3PV99_9STRA</name>
<accession>A0ABD3PV99</accession>
<organism evidence="1 2">
    <name type="scientific">Cyclotella atomus</name>
    <dbReference type="NCBI Taxonomy" id="382360"/>
    <lineage>
        <taxon>Eukaryota</taxon>
        <taxon>Sar</taxon>
        <taxon>Stramenopiles</taxon>
        <taxon>Ochrophyta</taxon>
        <taxon>Bacillariophyta</taxon>
        <taxon>Coscinodiscophyceae</taxon>
        <taxon>Thalassiosirophycidae</taxon>
        <taxon>Stephanodiscales</taxon>
        <taxon>Stephanodiscaceae</taxon>
        <taxon>Cyclotella</taxon>
    </lineage>
</organism>
<reference evidence="1 2" key="1">
    <citation type="submission" date="2024-10" db="EMBL/GenBank/DDBJ databases">
        <title>Updated reference genomes for cyclostephanoid diatoms.</title>
        <authorList>
            <person name="Roberts W.R."/>
            <person name="Alverson A.J."/>
        </authorList>
    </citation>
    <scope>NUCLEOTIDE SEQUENCE [LARGE SCALE GENOMIC DNA]</scope>
    <source>
        <strain evidence="1 2">AJA010-31</strain>
    </source>
</reference>
<comment type="caution">
    <text evidence="1">The sequence shown here is derived from an EMBL/GenBank/DDBJ whole genome shotgun (WGS) entry which is preliminary data.</text>
</comment>
<dbReference type="EMBL" id="JALLPJ020000438">
    <property type="protein sequence ID" value="KAL3792068.1"/>
    <property type="molecule type" value="Genomic_DNA"/>
</dbReference>
<evidence type="ECO:0000313" key="2">
    <source>
        <dbReference type="Proteomes" id="UP001530400"/>
    </source>
</evidence>
<dbReference type="AlphaFoldDB" id="A0ABD3PV99"/>
<dbReference type="Proteomes" id="UP001530400">
    <property type="component" value="Unassembled WGS sequence"/>
</dbReference>
<gene>
    <name evidence="1" type="ORF">ACHAWO_006864</name>
</gene>
<proteinExistence type="predicted"/>
<sequence length="226" mass="24835">NTASLPVQHINPYNGTIVASDDSYEDETVKCSNYISNAILEHNNISILCDGCPDPNNNLVENIGGGWVYCGSPWPVVCRNTGIHHRHCSSTDRAGIFMQTFPLANLPTDELPSNDSRSVALSIRLLKGYDDDFSQAVVVVWVKETTPTKAAALLVDTKWETHATVLEDIMVASSYPIPSPSEHERINLVVAIIPIDRPNDQVVVANNVMLARTCRLNIHSILGEFI</sequence>
<keyword evidence="2" id="KW-1185">Reference proteome</keyword>
<protein>
    <submittedName>
        <fullName evidence="1">Uncharacterized protein</fullName>
    </submittedName>
</protein>
<evidence type="ECO:0000313" key="1">
    <source>
        <dbReference type="EMBL" id="KAL3792068.1"/>
    </source>
</evidence>
<feature type="non-terminal residue" evidence="1">
    <location>
        <position position="1"/>
    </location>
</feature>